<evidence type="ECO:0000313" key="6">
    <source>
        <dbReference type="EMBL" id="CAF3809755.1"/>
    </source>
</evidence>
<accession>A0A818L953</accession>
<dbReference type="AlphaFoldDB" id="A0A818L953"/>
<keyword evidence="2" id="KW-0449">Lipoprotein</keyword>
<dbReference type="InterPro" id="IPR005552">
    <property type="entry name" value="Scramblase"/>
</dbReference>
<dbReference type="EMBL" id="CAJNON010000364">
    <property type="protein sequence ID" value="CAF1221043.1"/>
    <property type="molecule type" value="Genomic_DNA"/>
</dbReference>
<gene>
    <name evidence="4" type="ORF">IZO911_LOCUS35424</name>
    <name evidence="6" type="ORF">KXQ929_LOCUS17549</name>
    <name evidence="5" type="ORF">OKA104_LOCUS5001</name>
    <name evidence="3" type="ORF">VCS650_LOCUS26718</name>
</gene>
<keyword evidence="2" id="KW-0564">Palmitate</keyword>
<dbReference type="PANTHER" id="PTHR23248:SF63">
    <property type="entry name" value="PHOSPHOLIPID SCRAMBLASE"/>
    <property type="match status" value="1"/>
</dbReference>
<reference evidence="5" key="1">
    <citation type="submission" date="2021-02" db="EMBL/GenBank/DDBJ databases">
        <authorList>
            <person name="Nowell W R."/>
        </authorList>
    </citation>
    <scope>NUCLEOTIDE SEQUENCE</scope>
</reference>
<comment type="similarity">
    <text evidence="1 2">Belongs to the phospholipid scramblase family.</text>
</comment>
<sequence>MNRAGMMMQANDMFGNNVMNPQQQQKWMDKPGGDQSALAHLKPLNSLLAKEVVSLTQMMLGVQAQEKFGIFNDRGEQVYYAFEESDFCERIYCPKTRKFTLHVVDSSNTEVIRVHREFKCCSGCCWCACCDACSQEVTVESPPGTFVGSVAQECSGWRMNYAIKDMNGQEVFKIVGPGCVCDGPYACCCENKFTLYSADGVHEIGAIHKKYRGYLVEALTSADNFTIQFPLDLDVRMKAVALAALFLIDFSNYVRPPQRQY</sequence>
<evidence type="ECO:0000313" key="5">
    <source>
        <dbReference type="EMBL" id="CAF3569007.1"/>
    </source>
</evidence>
<evidence type="ECO:0000256" key="2">
    <source>
        <dbReference type="RuleBase" id="RU363116"/>
    </source>
</evidence>
<keyword evidence="2" id="KW-0106">Calcium</keyword>
<dbReference type="Proteomes" id="UP000663881">
    <property type="component" value="Unassembled WGS sequence"/>
</dbReference>
<dbReference type="GO" id="GO:0017128">
    <property type="term" value="F:phospholipid scramblase activity"/>
    <property type="evidence" value="ECO:0007669"/>
    <property type="project" value="InterPro"/>
</dbReference>
<proteinExistence type="inferred from homology"/>
<name>A0A818L953_9BILA</name>
<comment type="caution">
    <text evidence="5">The sequence shown here is derived from an EMBL/GenBank/DDBJ whole genome shotgun (WGS) entry which is preliminary data.</text>
</comment>
<dbReference type="Proteomes" id="UP000663860">
    <property type="component" value="Unassembled WGS sequence"/>
</dbReference>
<protein>
    <recommendedName>
        <fullName evidence="2">Phospholipid scramblase</fullName>
    </recommendedName>
</protein>
<dbReference type="PANTHER" id="PTHR23248">
    <property type="entry name" value="PHOSPHOLIPID SCRAMBLASE-RELATED"/>
    <property type="match status" value="1"/>
</dbReference>
<evidence type="ECO:0000256" key="1">
    <source>
        <dbReference type="ARBA" id="ARBA00005350"/>
    </source>
</evidence>
<dbReference type="Proteomes" id="UP000663891">
    <property type="component" value="Unassembled WGS sequence"/>
</dbReference>
<dbReference type="Pfam" id="PF03803">
    <property type="entry name" value="Scramblase"/>
    <property type="match status" value="1"/>
</dbReference>
<organism evidence="5 7">
    <name type="scientific">Adineta steineri</name>
    <dbReference type="NCBI Taxonomy" id="433720"/>
    <lineage>
        <taxon>Eukaryota</taxon>
        <taxon>Metazoa</taxon>
        <taxon>Spiralia</taxon>
        <taxon>Gnathifera</taxon>
        <taxon>Rotifera</taxon>
        <taxon>Eurotatoria</taxon>
        <taxon>Bdelloidea</taxon>
        <taxon>Adinetida</taxon>
        <taxon>Adinetidae</taxon>
        <taxon>Adineta</taxon>
    </lineage>
</organism>
<evidence type="ECO:0000313" key="3">
    <source>
        <dbReference type="EMBL" id="CAF1221043.1"/>
    </source>
</evidence>
<dbReference type="Proteomes" id="UP000663868">
    <property type="component" value="Unassembled WGS sequence"/>
</dbReference>
<dbReference type="EMBL" id="CAJNOE010000753">
    <property type="protein sequence ID" value="CAF1326169.1"/>
    <property type="molecule type" value="Genomic_DNA"/>
</dbReference>
<dbReference type="EMBL" id="CAJOBB010001107">
    <property type="protein sequence ID" value="CAF3809755.1"/>
    <property type="molecule type" value="Genomic_DNA"/>
</dbReference>
<comment type="cofactor">
    <cofactor evidence="2">
        <name>Ca(2+)</name>
        <dbReference type="ChEBI" id="CHEBI:29108"/>
    </cofactor>
</comment>
<dbReference type="GO" id="GO:0005886">
    <property type="term" value="C:plasma membrane"/>
    <property type="evidence" value="ECO:0007669"/>
    <property type="project" value="TreeGrafter"/>
</dbReference>
<comment type="function">
    <text evidence="2">May mediate accelerated ATP-independent bidirectional transbilayer migration of phospholipids upon binding calcium ions that results in a loss of phospholipid asymmetry in the plasma membrane.</text>
</comment>
<dbReference type="EMBL" id="CAJOAY010000169">
    <property type="protein sequence ID" value="CAF3569007.1"/>
    <property type="molecule type" value="Genomic_DNA"/>
</dbReference>
<evidence type="ECO:0000313" key="4">
    <source>
        <dbReference type="EMBL" id="CAF1326169.1"/>
    </source>
</evidence>
<evidence type="ECO:0000313" key="7">
    <source>
        <dbReference type="Proteomes" id="UP000663881"/>
    </source>
</evidence>
<dbReference type="OrthoDB" id="191150at2759"/>